<proteinExistence type="predicted"/>
<keyword evidence="3" id="KW-1185">Reference proteome</keyword>
<protein>
    <submittedName>
        <fullName evidence="2">Uncharacterized protein</fullName>
    </submittedName>
</protein>
<feature type="chain" id="PRO_5047343623" evidence="1">
    <location>
        <begin position="19"/>
        <end position="130"/>
    </location>
</feature>
<dbReference type="Proteomes" id="UP001596425">
    <property type="component" value="Unassembled WGS sequence"/>
</dbReference>
<evidence type="ECO:0000313" key="2">
    <source>
        <dbReference type="EMBL" id="MFC6633627.1"/>
    </source>
</evidence>
<gene>
    <name evidence="2" type="ORF">ACFQBM_10060</name>
</gene>
<evidence type="ECO:0000256" key="1">
    <source>
        <dbReference type="SAM" id="SignalP"/>
    </source>
</evidence>
<name>A0ABW1YLJ6_9GAMM</name>
<accession>A0ABW1YLJ6</accession>
<dbReference type="EMBL" id="JBHSVR010000001">
    <property type="protein sequence ID" value="MFC6633627.1"/>
    <property type="molecule type" value="Genomic_DNA"/>
</dbReference>
<keyword evidence="1" id="KW-0732">Signal</keyword>
<sequence>MKKLLPLVLISLSTFSFAETWNEEMVCGNTEIQAHISEQEEGIRIWEVTIKAQSKFSKKQAVSLYFEQVYFNHQCLKAKSGKQFYVFQAYCSGSACHDKDNWGIIDNNANLILAPYKNNRAWKDEILSNS</sequence>
<feature type="signal peptide" evidence="1">
    <location>
        <begin position="1"/>
        <end position="18"/>
    </location>
</feature>
<reference evidence="3" key="1">
    <citation type="journal article" date="2019" name="Int. J. Syst. Evol. Microbiol.">
        <title>The Global Catalogue of Microorganisms (GCM) 10K type strain sequencing project: providing services to taxonomists for standard genome sequencing and annotation.</title>
        <authorList>
            <consortium name="The Broad Institute Genomics Platform"/>
            <consortium name="The Broad Institute Genome Sequencing Center for Infectious Disease"/>
            <person name="Wu L."/>
            <person name="Ma J."/>
        </authorList>
    </citation>
    <scope>NUCLEOTIDE SEQUENCE [LARGE SCALE GENOMIC DNA]</scope>
    <source>
        <strain evidence="3">CGMCC 1.13718</strain>
    </source>
</reference>
<dbReference type="RefSeq" id="WP_193192807.1">
    <property type="nucleotide sequence ID" value="NZ_JACZFR010000035.1"/>
</dbReference>
<evidence type="ECO:0000313" key="3">
    <source>
        <dbReference type="Proteomes" id="UP001596425"/>
    </source>
</evidence>
<comment type="caution">
    <text evidence="2">The sequence shown here is derived from an EMBL/GenBank/DDBJ whole genome shotgun (WGS) entry which is preliminary data.</text>
</comment>
<organism evidence="2 3">
    <name type="scientific">Microbulbifer taiwanensis</name>
    <dbReference type="NCBI Taxonomy" id="986746"/>
    <lineage>
        <taxon>Bacteria</taxon>
        <taxon>Pseudomonadati</taxon>
        <taxon>Pseudomonadota</taxon>
        <taxon>Gammaproteobacteria</taxon>
        <taxon>Cellvibrionales</taxon>
        <taxon>Microbulbiferaceae</taxon>
        <taxon>Microbulbifer</taxon>
    </lineage>
</organism>